<evidence type="ECO:0000313" key="1">
    <source>
        <dbReference type="EMBL" id="EOA83050.1"/>
    </source>
</evidence>
<accession>R0ICF2</accession>
<dbReference type="HOGENOM" id="CLU_2528885_0_0_1"/>
<dbReference type="OrthoDB" id="4160379at2759"/>
<proteinExistence type="predicted"/>
<protein>
    <submittedName>
        <fullName evidence="1">Uncharacterized protein</fullName>
    </submittedName>
</protein>
<dbReference type="EMBL" id="KB908843">
    <property type="protein sequence ID" value="EOA83050.1"/>
    <property type="molecule type" value="Genomic_DNA"/>
</dbReference>
<dbReference type="RefSeq" id="XP_008029320.1">
    <property type="nucleotide sequence ID" value="XM_008031129.1"/>
</dbReference>
<reference evidence="1 2" key="1">
    <citation type="journal article" date="2012" name="PLoS Pathog.">
        <title>Diverse lifestyles and strategies of plant pathogenesis encoded in the genomes of eighteen Dothideomycetes fungi.</title>
        <authorList>
            <person name="Ohm R.A."/>
            <person name="Feau N."/>
            <person name="Henrissat B."/>
            <person name="Schoch C.L."/>
            <person name="Horwitz B.A."/>
            <person name="Barry K.W."/>
            <person name="Condon B.J."/>
            <person name="Copeland A.C."/>
            <person name="Dhillon B."/>
            <person name="Glaser F."/>
            <person name="Hesse C.N."/>
            <person name="Kosti I."/>
            <person name="LaButti K."/>
            <person name="Lindquist E.A."/>
            <person name="Lucas S."/>
            <person name="Salamov A.A."/>
            <person name="Bradshaw R.E."/>
            <person name="Ciuffetti L."/>
            <person name="Hamelin R.C."/>
            <person name="Kema G.H.J."/>
            <person name="Lawrence C."/>
            <person name="Scott J.A."/>
            <person name="Spatafora J.W."/>
            <person name="Turgeon B.G."/>
            <person name="de Wit P.J.G.M."/>
            <person name="Zhong S."/>
            <person name="Goodwin S.B."/>
            <person name="Grigoriev I.V."/>
        </authorList>
    </citation>
    <scope>NUCLEOTIDE SEQUENCE [LARGE SCALE GENOMIC DNA]</scope>
    <source>
        <strain evidence="2">28A</strain>
    </source>
</reference>
<name>R0ICF2_EXST2</name>
<dbReference type="AlphaFoldDB" id="R0ICF2"/>
<dbReference type="STRING" id="671987.R0ICF2"/>
<gene>
    <name evidence="1" type="ORF">SETTUDRAFT_29353</name>
</gene>
<dbReference type="Proteomes" id="UP000016935">
    <property type="component" value="Unassembled WGS sequence"/>
</dbReference>
<evidence type="ECO:0000313" key="2">
    <source>
        <dbReference type="Proteomes" id="UP000016935"/>
    </source>
</evidence>
<keyword evidence="2" id="KW-1185">Reference proteome</keyword>
<dbReference type="GeneID" id="19403337"/>
<reference evidence="1 2" key="2">
    <citation type="journal article" date="2013" name="PLoS Genet.">
        <title>Comparative genome structure, secondary metabolite, and effector coding capacity across Cochliobolus pathogens.</title>
        <authorList>
            <person name="Condon B.J."/>
            <person name="Leng Y."/>
            <person name="Wu D."/>
            <person name="Bushley K.E."/>
            <person name="Ohm R.A."/>
            <person name="Otillar R."/>
            <person name="Martin J."/>
            <person name="Schackwitz W."/>
            <person name="Grimwood J."/>
            <person name="MohdZainudin N."/>
            <person name="Xue C."/>
            <person name="Wang R."/>
            <person name="Manning V.A."/>
            <person name="Dhillon B."/>
            <person name="Tu Z.J."/>
            <person name="Steffenson B.J."/>
            <person name="Salamov A."/>
            <person name="Sun H."/>
            <person name="Lowry S."/>
            <person name="LaButti K."/>
            <person name="Han J."/>
            <person name="Copeland A."/>
            <person name="Lindquist E."/>
            <person name="Barry K."/>
            <person name="Schmutz J."/>
            <person name="Baker S.E."/>
            <person name="Ciuffetti L.M."/>
            <person name="Grigoriev I.V."/>
            <person name="Zhong S."/>
            <person name="Turgeon B.G."/>
        </authorList>
    </citation>
    <scope>NUCLEOTIDE SEQUENCE [LARGE SCALE GENOMIC DNA]</scope>
    <source>
        <strain evidence="2">28A</strain>
    </source>
</reference>
<organism evidence="1 2">
    <name type="scientific">Exserohilum turcicum (strain 28A)</name>
    <name type="common">Northern leaf blight fungus</name>
    <name type="synonym">Setosphaeria turcica</name>
    <dbReference type="NCBI Taxonomy" id="671987"/>
    <lineage>
        <taxon>Eukaryota</taxon>
        <taxon>Fungi</taxon>
        <taxon>Dikarya</taxon>
        <taxon>Ascomycota</taxon>
        <taxon>Pezizomycotina</taxon>
        <taxon>Dothideomycetes</taxon>
        <taxon>Pleosporomycetidae</taxon>
        <taxon>Pleosporales</taxon>
        <taxon>Pleosporineae</taxon>
        <taxon>Pleosporaceae</taxon>
        <taxon>Exserohilum</taxon>
    </lineage>
</organism>
<sequence>MHFSGVLGIHPTELCFRKPYDYTPFISALLWVGRLIILDDCVSISDLNIFSEEALRRLDTSLNGFSMDERLLGARAPEQTYHGR</sequence>